<evidence type="ECO:0000313" key="2">
    <source>
        <dbReference type="EMBL" id="KFB69414.1"/>
    </source>
</evidence>
<accession>A0A084Y3X0</accession>
<evidence type="ECO:0000256" key="1">
    <source>
        <dbReference type="SAM" id="MobiDB-lite"/>
    </source>
</evidence>
<evidence type="ECO:0000313" key="3">
    <source>
        <dbReference type="Proteomes" id="UP000019812"/>
    </source>
</evidence>
<comment type="caution">
    <text evidence="2">The sequence shown here is derived from an EMBL/GenBank/DDBJ whole genome shotgun (WGS) entry which is preliminary data.</text>
</comment>
<dbReference type="AlphaFoldDB" id="A0A084Y3X0"/>
<gene>
    <name evidence="2" type="ORF">CAPSK01_000888</name>
</gene>
<protein>
    <submittedName>
        <fullName evidence="2">Uncharacterized protein</fullName>
    </submittedName>
</protein>
<reference evidence="2 3" key="1">
    <citation type="submission" date="2014-07" db="EMBL/GenBank/DDBJ databases">
        <title>Expanding our view of genomic diversity in Candidatus Accumulibacter clades.</title>
        <authorList>
            <person name="Skennerton C.T."/>
            <person name="Barr J.J."/>
            <person name="Slater F.R."/>
            <person name="Bond P.L."/>
            <person name="Tyson G.W."/>
        </authorList>
    </citation>
    <scope>NUCLEOTIDE SEQUENCE [LARGE SCALE GENOMIC DNA]</scope>
    <source>
        <strain evidence="3">SK-01</strain>
    </source>
</reference>
<dbReference type="EMBL" id="JDSS02000015">
    <property type="protein sequence ID" value="KFB69414.1"/>
    <property type="molecule type" value="Genomic_DNA"/>
</dbReference>
<feature type="region of interest" description="Disordered" evidence="1">
    <location>
        <begin position="12"/>
        <end position="33"/>
    </location>
</feature>
<sequence>MSQMTWLCTVQHHPRHPDSTTSLTARIPDTYDR</sequence>
<proteinExistence type="predicted"/>
<organism evidence="2 3">
    <name type="scientific">Candidatus Accumulibacter vicinus</name>
    <dbReference type="NCBI Taxonomy" id="2954382"/>
    <lineage>
        <taxon>Bacteria</taxon>
        <taxon>Pseudomonadati</taxon>
        <taxon>Pseudomonadota</taxon>
        <taxon>Betaproteobacteria</taxon>
        <taxon>Candidatus Accumulibacter</taxon>
    </lineage>
</organism>
<dbReference type="Proteomes" id="UP000019812">
    <property type="component" value="Unassembled WGS sequence"/>
</dbReference>
<name>A0A084Y3X0_9PROT</name>